<dbReference type="InterPro" id="IPR023346">
    <property type="entry name" value="Lysozyme-like_dom_sf"/>
</dbReference>
<dbReference type="Gene3D" id="1.10.530.10">
    <property type="match status" value="1"/>
</dbReference>
<keyword evidence="2" id="KW-1185">Reference proteome</keyword>
<organism evidence="1 2">
    <name type="scientific">Novosphingobium pokkalii</name>
    <dbReference type="NCBI Taxonomy" id="1770194"/>
    <lineage>
        <taxon>Bacteria</taxon>
        <taxon>Pseudomonadati</taxon>
        <taxon>Pseudomonadota</taxon>
        <taxon>Alphaproteobacteria</taxon>
        <taxon>Sphingomonadales</taxon>
        <taxon>Sphingomonadaceae</taxon>
        <taxon>Novosphingobium</taxon>
    </lineage>
</organism>
<proteinExistence type="predicted"/>
<evidence type="ECO:0000313" key="1">
    <source>
        <dbReference type="EMBL" id="MFC3671970.1"/>
    </source>
</evidence>
<sequence>MQTSAGSIADPASSAIAGMPGQSGSVHAAIANAANATGVDFGYLLAQARLESGLDPRARARTSSAAGLYQFTGQTWLGTLARHGADHGLDWAGDAVGNAATNPGLRNRLLALRHDPQLSALLAGDLANDNRAALMQTLGREPDNAELYLAHFLGAEGAGRFLSGLASNPDASAAALLPKAAAANRAIFYAPGGTPRSLAGVMDLLRSRLDAAGSGSTLPPLSGSWSLASLPYGDPAALDGPWADLPSGAPDLGAGRQSYTGGPVAQEFQQAAGAAGPAGGAASPRASMADTLRDTFALAAPGTPAGDHVARAYGRLKAMGL</sequence>
<protein>
    <submittedName>
        <fullName evidence="1">Lytic transglycosylase domain-containing protein</fullName>
    </submittedName>
</protein>
<gene>
    <name evidence="1" type="ORF">ACFOOT_11090</name>
</gene>
<name>A0ABV7V3G4_9SPHN</name>
<dbReference type="RefSeq" id="WP_229815204.1">
    <property type="nucleotide sequence ID" value="NZ_BMZP01000006.1"/>
</dbReference>
<reference evidence="2" key="1">
    <citation type="journal article" date="2019" name="Int. J. Syst. Evol. Microbiol.">
        <title>The Global Catalogue of Microorganisms (GCM) 10K type strain sequencing project: providing services to taxonomists for standard genome sequencing and annotation.</title>
        <authorList>
            <consortium name="The Broad Institute Genomics Platform"/>
            <consortium name="The Broad Institute Genome Sequencing Center for Infectious Disease"/>
            <person name="Wu L."/>
            <person name="Ma J."/>
        </authorList>
    </citation>
    <scope>NUCLEOTIDE SEQUENCE [LARGE SCALE GENOMIC DNA]</scope>
    <source>
        <strain evidence="2">KCTC 42224</strain>
    </source>
</reference>
<dbReference type="Proteomes" id="UP001595683">
    <property type="component" value="Unassembled WGS sequence"/>
</dbReference>
<accession>A0ABV7V3G4</accession>
<dbReference type="EMBL" id="JBHRYE010000017">
    <property type="protein sequence ID" value="MFC3671970.1"/>
    <property type="molecule type" value="Genomic_DNA"/>
</dbReference>
<evidence type="ECO:0000313" key="2">
    <source>
        <dbReference type="Proteomes" id="UP001595683"/>
    </source>
</evidence>
<comment type="caution">
    <text evidence="1">The sequence shown here is derived from an EMBL/GenBank/DDBJ whole genome shotgun (WGS) entry which is preliminary data.</text>
</comment>
<dbReference type="SUPFAM" id="SSF53955">
    <property type="entry name" value="Lysozyme-like"/>
    <property type="match status" value="1"/>
</dbReference>